<reference evidence="19 20" key="1">
    <citation type="journal article" date="2015" name="Nature">
        <title>rRNA introns, odd ribosomes, and small enigmatic genomes across a large radiation of phyla.</title>
        <authorList>
            <person name="Brown C.T."/>
            <person name="Hug L.A."/>
            <person name="Thomas B.C."/>
            <person name="Sharon I."/>
            <person name="Castelle C.J."/>
            <person name="Singh A."/>
            <person name="Wilkins M.J."/>
            <person name="Williams K.H."/>
            <person name="Banfield J.F."/>
        </authorList>
    </citation>
    <scope>NUCLEOTIDE SEQUENCE [LARGE SCALE GENOMIC DNA]</scope>
</reference>
<dbReference type="PROSITE" id="PS00370">
    <property type="entry name" value="PEP_ENZYMES_PHOS_SITE"/>
    <property type="match status" value="1"/>
</dbReference>
<sequence length="787" mass="88063">MAKLPKFCLWFNEVGKGDVGIVGGKGANLGEMTNAGVPVPNGFIVTAQAYFYFLDKTNLRDKIRQKLTGLNVDDSKKLQSVSEEIKTLIEKTPVPQEISDLIIKYYKEIERTPPYVAVRSSATAEDLPDASFAGQQRTFLNIKGDKDVLIAVSGCWASLFEARAIFYRVSQGYDHFKVGIAVPVQKMVQSETSGISFTLDPITNDRTKIVIEAVYGLGEAIVSGSLTPDQYLIDKENLQIISKHIVKQDWQFIRRDKKQKIKKVKGEETDEFNVKLPISPAYQKAQKLPDAEILKLAKIVRTIESHYNWPQDSEWAYEKGKLYIVQTRPVTTVKIKEENPAINVVSSTEKQTTQEPIKGRKTLNLEKVLLLEGLGASPGIGSGSVKVIHSPKDINKIKEGDILVTEMTTPDFVPAMKRAAGIVTDRGGRTCHAAIVSRELGVPCVVGTEQATQMLKTGESVTVNGTEGKVYEGILMDKDFTVVEETVTNTEIRTATKVYVNSGEPDMAEKLAERKVDGIGLLRAEFMIANIGTHPKALIRSGKQEYFVDKLTEGIMRFAKAFDPRPVVYRATDFKTNEYRNLKGGEKYEPDNEDNPMIGYRGCYRYITDPEVFKLELEAIKRVHRYHKNLWIMIPFVRTPEELIEAKKIMNEVGLYRTSSFKLILMVEIPSNVIILEKFIGVGIDGISIGSNDLTQLTLGLDRDNAKVAKEFDERNPAVMWMIEQAVKKSAKHGIMASICGEAPSVYPEITEKLVEWGITSVSVEQDMIEKTRKVVYEAEKKRVGLK</sequence>
<organism evidence="19 20">
    <name type="scientific">candidate division CPR3 bacterium GW2011_GWF2_35_18</name>
    <dbReference type="NCBI Taxonomy" id="1618350"/>
    <lineage>
        <taxon>Bacteria</taxon>
        <taxon>Bacteria division CPR3</taxon>
    </lineage>
</organism>
<dbReference type="FunFam" id="3.30.1490.20:FF:000010">
    <property type="entry name" value="Phosphoenolpyruvate synthase"/>
    <property type="match status" value="1"/>
</dbReference>
<dbReference type="GO" id="GO:0008986">
    <property type="term" value="F:pyruvate, water dikinase activity"/>
    <property type="evidence" value="ECO:0007669"/>
    <property type="project" value="UniProtKB-EC"/>
</dbReference>
<evidence type="ECO:0000313" key="19">
    <source>
        <dbReference type="EMBL" id="KKP70168.1"/>
    </source>
</evidence>
<evidence type="ECO:0000256" key="5">
    <source>
        <dbReference type="ARBA" id="ARBA00011996"/>
    </source>
</evidence>
<evidence type="ECO:0000256" key="14">
    <source>
        <dbReference type="ARBA" id="ARBA00047700"/>
    </source>
</evidence>
<evidence type="ECO:0000256" key="9">
    <source>
        <dbReference type="ARBA" id="ARBA00022741"/>
    </source>
</evidence>
<comment type="pathway">
    <text evidence="3 15">Carbohydrate biosynthesis; gluconeogenesis.</text>
</comment>
<keyword evidence="19" id="KW-0670">Pyruvate</keyword>
<name>A0A0G0BL79_UNCC3</name>
<dbReference type="InterPro" id="IPR018274">
    <property type="entry name" value="PEP_util_AS"/>
</dbReference>
<comment type="catalytic activity">
    <reaction evidence="14 15">
        <text>pyruvate + ATP + H2O = phosphoenolpyruvate + AMP + phosphate + 2 H(+)</text>
        <dbReference type="Rhea" id="RHEA:11364"/>
        <dbReference type="ChEBI" id="CHEBI:15361"/>
        <dbReference type="ChEBI" id="CHEBI:15377"/>
        <dbReference type="ChEBI" id="CHEBI:15378"/>
        <dbReference type="ChEBI" id="CHEBI:30616"/>
        <dbReference type="ChEBI" id="CHEBI:43474"/>
        <dbReference type="ChEBI" id="CHEBI:58702"/>
        <dbReference type="ChEBI" id="CHEBI:456215"/>
        <dbReference type="EC" id="2.7.9.2"/>
    </reaction>
</comment>
<evidence type="ECO:0000256" key="8">
    <source>
        <dbReference type="ARBA" id="ARBA00022723"/>
    </source>
</evidence>
<evidence type="ECO:0000256" key="15">
    <source>
        <dbReference type="PIRNR" id="PIRNR000854"/>
    </source>
</evidence>
<evidence type="ECO:0000256" key="6">
    <source>
        <dbReference type="ARBA" id="ARBA00021623"/>
    </source>
</evidence>
<evidence type="ECO:0000256" key="7">
    <source>
        <dbReference type="ARBA" id="ARBA00022679"/>
    </source>
</evidence>
<dbReference type="NCBIfam" id="NF005057">
    <property type="entry name" value="PRK06464.1"/>
    <property type="match status" value="1"/>
</dbReference>
<dbReference type="InterPro" id="IPR015813">
    <property type="entry name" value="Pyrv/PenolPyrv_kinase-like_dom"/>
</dbReference>
<dbReference type="PROSITE" id="PS00742">
    <property type="entry name" value="PEP_ENZYMES_2"/>
    <property type="match status" value="1"/>
</dbReference>
<dbReference type="GO" id="GO:0005524">
    <property type="term" value="F:ATP binding"/>
    <property type="evidence" value="ECO:0007669"/>
    <property type="project" value="UniProtKB-KW"/>
</dbReference>
<dbReference type="InterPro" id="IPR013815">
    <property type="entry name" value="ATP_grasp_subdomain_1"/>
</dbReference>
<gene>
    <name evidence="19" type="ORF">UR67_C0001G0077</name>
</gene>
<dbReference type="InterPro" id="IPR040442">
    <property type="entry name" value="Pyrv_kinase-like_dom_sf"/>
</dbReference>
<evidence type="ECO:0000259" key="18">
    <source>
        <dbReference type="Pfam" id="PF02896"/>
    </source>
</evidence>
<comment type="similarity">
    <text evidence="4 15">Belongs to the PEP-utilizing enzyme family.</text>
</comment>
<dbReference type="InterPro" id="IPR006319">
    <property type="entry name" value="PEP_synth"/>
</dbReference>
<keyword evidence="12 15" id="KW-0460">Magnesium</keyword>
<keyword evidence="8 15" id="KW-0479">Metal-binding</keyword>
<dbReference type="Pfam" id="PF02896">
    <property type="entry name" value="PEP-utilizers_C"/>
    <property type="match status" value="1"/>
</dbReference>
<dbReference type="Pfam" id="PF01326">
    <property type="entry name" value="PPDK_N"/>
    <property type="match status" value="1"/>
</dbReference>
<dbReference type="InterPro" id="IPR002192">
    <property type="entry name" value="PPDK_AMP/ATP-bd"/>
</dbReference>
<dbReference type="SMR" id="A0A0G0BL79"/>
<comment type="caution">
    <text evidence="19">The sequence shown here is derived from an EMBL/GenBank/DDBJ whole genome shotgun (WGS) entry which is preliminary data.</text>
</comment>
<feature type="domain" description="PEP-utilising enzyme C-terminal" evidence="18">
    <location>
        <begin position="485"/>
        <end position="779"/>
    </location>
</feature>
<evidence type="ECO:0000256" key="3">
    <source>
        <dbReference type="ARBA" id="ARBA00004742"/>
    </source>
</evidence>
<dbReference type="GO" id="GO:0006094">
    <property type="term" value="P:gluconeogenesis"/>
    <property type="evidence" value="ECO:0007669"/>
    <property type="project" value="UniProtKB-UniPathway"/>
</dbReference>
<keyword evidence="9 15" id="KW-0547">Nucleotide-binding</keyword>
<evidence type="ECO:0000259" key="16">
    <source>
        <dbReference type="Pfam" id="PF00391"/>
    </source>
</evidence>
<dbReference type="SUPFAM" id="SSF52009">
    <property type="entry name" value="Phosphohistidine domain"/>
    <property type="match status" value="1"/>
</dbReference>
<dbReference type="PANTHER" id="PTHR43030">
    <property type="entry name" value="PHOSPHOENOLPYRUVATE SYNTHASE"/>
    <property type="match status" value="1"/>
</dbReference>
<keyword evidence="10 15" id="KW-0418">Kinase</keyword>
<dbReference type="SUPFAM" id="SSF51621">
    <property type="entry name" value="Phosphoenolpyruvate/pyruvate domain"/>
    <property type="match status" value="1"/>
</dbReference>
<dbReference type="InterPro" id="IPR008279">
    <property type="entry name" value="PEP-util_enz_mobile_dom"/>
</dbReference>
<dbReference type="Pfam" id="PF00391">
    <property type="entry name" value="PEP-utilizers"/>
    <property type="match status" value="1"/>
</dbReference>
<evidence type="ECO:0000256" key="11">
    <source>
        <dbReference type="ARBA" id="ARBA00022840"/>
    </source>
</evidence>
<evidence type="ECO:0000313" key="20">
    <source>
        <dbReference type="Proteomes" id="UP000034581"/>
    </source>
</evidence>
<dbReference type="Gene3D" id="3.20.20.60">
    <property type="entry name" value="Phosphoenolpyruvate-binding domains"/>
    <property type="match status" value="1"/>
</dbReference>
<proteinExistence type="inferred from homology"/>
<dbReference type="GO" id="GO:0046872">
    <property type="term" value="F:metal ion binding"/>
    <property type="evidence" value="ECO:0007669"/>
    <property type="project" value="UniProtKB-KW"/>
</dbReference>
<dbReference type="PIRSF" id="PIRSF000854">
    <property type="entry name" value="PEP_synthase"/>
    <property type="match status" value="1"/>
</dbReference>
<dbReference type="EMBL" id="LBQB01000001">
    <property type="protein sequence ID" value="KKP70168.1"/>
    <property type="molecule type" value="Genomic_DNA"/>
</dbReference>
<dbReference type="InterPro" id="IPR036637">
    <property type="entry name" value="Phosphohistidine_dom_sf"/>
</dbReference>
<feature type="domain" description="Pyruvate phosphate dikinase AMP/ATP-binding" evidence="17">
    <location>
        <begin position="21"/>
        <end position="341"/>
    </location>
</feature>
<keyword evidence="11 15" id="KW-0067">ATP-binding</keyword>
<dbReference type="InterPro" id="IPR000121">
    <property type="entry name" value="PEP_util_C"/>
</dbReference>
<evidence type="ECO:0000256" key="12">
    <source>
        <dbReference type="ARBA" id="ARBA00022842"/>
    </source>
</evidence>
<evidence type="ECO:0000256" key="13">
    <source>
        <dbReference type="ARBA" id="ARBA00033470"/>
    </source>
</evidence>
<keyword evidence="7 15" id="KW-0808">Transferase</keyword>
<dbReference type="Proteomes" id="UP000034581">
    <property type="component" value="Unassembled WGS sequence"/>
</dbReference>
<dbReference type="PRINTS" id="PR01736">
    <property type="entry name" value="PHPHTRNFRASE"/>
</dbReference>
<dbReference type="Gene3D" id="3.30.470.20">
    <property type="entry name" value="ATP-grasp fold, B domain"/>
    <property type="match status" value="1"/>
</dbReference>
<dbReference type="AlphaFoldDB" id="A0A0G0BL79"/>
<dbReference type="Gene3D" id="3.30.1490.20">
    <property type="entry name" value="ATP-grasp fold, A domain"/>
    <property type="match status" value="1"/>
</dbReference>
<evidence type="ECO:0000256" key="10">
    <source>
        <dbReference type="ARBA" id="ARBA00022777"/>
    </source>
</evidence>
<evidence type="ECO:0000256" key="1">
    <source>
        <dbReference type="ARBA" id="ARBA00001946"/>
    </source>
</evidence>
<dbReference type="STRING" id="1618350.UR67_C0001G0077"/>
<feature type="domain" description="PEP-utilising enzyme mobile" evidence="16">
    <location>
        <begin position="397"/>
        <end position="468"/>
    </location>
</feature>
<comment type="function">
    <text evidence="2 15">Catalyzes the phosphorylation of pyruvate to phosphoenolpyruvate.</text>
</comment>
<dbReference type="PANTHER" id="PTHR43030:SF1">
    <property type="entry name" value="PHOSPHOENOLPYRUVATE SYNTHASE"/>
    <property type="match status" value="1"/>
</dbReference>
<dbReference type="SUPFAM" id="SSF56059">
    <property type="entry name" value="Glutathione synthetase ATP-binding domain-like"/>
    <property type="match status" value="1"/>
</dbReference>
<evidence type="ECO:0000256" key="4">
    <source>
        <dbReference type="ARBA" id="ARBA00007837"/>
    </source>
</evidence>
<protein>
    <recommendedName>
        <fullName evidence="6 15">Phosphoenolpyruvate synthase</fullName>
        <shortName evidence="15">PEP synthase</shortName>
        <ecNumber evidence="5 15">2.7.9.2</ecNumber>
    </recommendedName>
    <alternativeName>
        <fullName evidence="13 15">Pyruvate, water dikinase</fullName>
    </alternativeName>
</protein>
<dbReference type="PATRIC" id="fig|1618350.3.peg.83"/>
<dbReference type="Gene3D" id="3.50.30.10">
    <property type="entry name" value="Phosphohistidine domain"/>
    <property type="match status" value="1"/>
</dbReference>
<evidence type="ECO:0000256" key="2">
    <source>
        <dbReference type="ARBA" id="ARBA00002988"/>
    </source>
</evidence>
<evidence type="ECO:0000259" key="17">
    <source>
        <dbReference type="Pfam" id="PF01326"/>
    </source>
</evidence>
<dbReference type="InterPro" id="IPR023151">
    <property type="entry name" value="PEP_util_CS"/>
</dbReference>
<dbReference type="UniPathway" id="UPA00138"/>
<dbReference type="NCBIfam" id="TIGR01418">
    <property type="entry name" value="PEP_synth"/>
    <property type="match status" value="1"/>
</dbReference>
<accession>A0A0G0BL79</accession>
<comment type="cofactor">
    <cofactor evidence="1 15">
        <name>Mg(2+)</name>
        <dbReference type="ChEBI" id="CHEBI:18420"/>
    </cofactor>
</comment>
<dbReference type="EC" id="2.7.9.2" evidence="5 15"/>